<name>A0A5B7FI82_PORTR</name>
<evidence type="ECO:0000256" key="1">
    <source>
        <dbReference type="SAM" id="MobiDB-lite"/>
    </source>
</evidence>
<evidence type="ECO:0000313" key="3">
    <source>
        <dbReference type="Proteomes" id="UP000324222"/>
    </source>
</evidence>
<dbReference type="EMBL" id="VSRR010006473">
    <property type="protein sequence ID" value="MPC44869.1"/>
    <property type="molecule type" value="Genomic_DNA"/>
</dbReference>
<sequence length="114" mass="12448">MDVMRELLVCVYVGNRPSHSPAKPEKAAPYPNNEGPMPVEIFSPVLFCEIRRGEHVTCSVCSDSAGRTLMQGGEREGEGVPTEDRRLARRVVPLAWVHGPHRLKGSANICIVGA</sequence>
<dbReference type="AlphaFoldDB" id="A0A5B7FI82"/>
<comment type="caution">
    <text evidence="2">The sequence shown here is derived from an EMBL/GenBank/DDBJ whole genome shotgun (WGS) entry which is preliminary data.</text>
</comment>
<evidence type="ECO:0000313" key="2">
    <source>
        <dbReference type="EMBL" id="MPC44869.1"/>
    </source>
</evidence>
<accession>A0A5B7FI82</accession>
<reference evidence="2 3" key="1">
    <citation type="submission" date="2019-05" db="EMBL/GenBank/DDBJ databases">
        <title>Another draft genome of Portunus trituberculatus and its Hox gene families provides insights of decapod evolution.</title>
        <authorList>
            <person name="Jeong J.-H."/>
            <person name="Song I."/>
            <person name="Kim S."/>
            <person name="Choi T."/>
            <person name="Kim D."/>
            <person name="Ryu S."/>
            <person name="Kim W."/>
        </authorList>
    </citation>
    <scope>NUCLEOTIDE SEQUENCE [LARGE SCALE GENOMIC DNA]</scope>
    <source>
        <tissue evidence="2">Muscle</tissue>
    </source>
</reference>
<feature type="region of interest" description="Disordered" evidence="1">
    <location>
        <begin position="15"/>
        <end position="34"/>
    </location>
</feature>
<proteinExistence type="predicted"/>
<gene>
    <name evidence="2" type="ORF">E2C01_038550</name>
</gene>
<dbReference type="Proteomes" id="UP000324222">
    <property type="component" value="Unassembled WGS sequence"/>
</dbReference>
<organism evidence="2 3">
    <name type="scientific">Portunus trituberculatus</name>
    <name type="common">Swimming crab</name>
    <name type="synonym">Neptunus trituberculatus</name>
    <dbReference type="NCBI Taxonomy" id="210409"/>
    <lineage>
        <taxon>Eukaryota</taxon>
        <taxon>Metazoa</taxon>
        <taxon>Ecdysozoa</taxon>
        <taxon>Arthropoda</taxon>
        <taxon>Crustacea</taxon>
        <taxon>Multicrustacea</taxon>
        <taxon>Malacostraca</taxon>
        <taxon>Eumalacostraca</taxon>
        <taxon>Eucarida</taxon>
        <taxon>Decapoda</taxon>
        <taxon>Pleocyemata</taxon>
        <taxon>Brachyura</taxon>
        <taxon>Eubrachyura</taxon>
        <taxon>Portunoidea</taxon>
        <taxon>Portunidae</taxon>
        <taxon>Portuninae</taxon>
        <taxon>Portunus</taxon>
    </lineage>
</organism>
<keyword evidence="3" id="KW-1185">Reference proteome</keyword>
<protein>
    <submittedName>
        <fullName evidence="2">Uncharacterized protein</fullName>
    </submittedName>
</protein>